<dbReference type="GO" id="GO:0005829">
    <property type="term" value="C:cytosol"/>
    <property type="evidence" value="ECO:0007669"/>
    <property type="project" value="TreeGrafter"/>
</dbReference>
<dbReference type="InterPro" id="IPR005841">
    <property type="entry name" value="Alpha-D-phosphohexomutase_SF"/>
</dbReference>
<evidence type="ECO:0000259" key="11">
    <source>
        <dbReference type="Pfam" id="PF00408"/>
    </source>
</evidence>
<dbReference type="SUPFAM" id="SSF53738">
    <property type="entry name" value="Phosphoglucomutase, first 3 domains"/>
    <property type="match status" value="3"/>
</dbReference>
<dbReference type="Pfam" id="PF02880">
    <property type="entry name" value="PGM_PMM_III"/>
    <property type="match status" value="1"/>
</dbReference>
<dbReference type="EC" id="5.4.2.10" evidence="6 8"/>
<feature type="active site" description="Phosphoserine intermediate" evidence="8">
    <location>
        <position position="104"/>
    </location>
</feature>
<dbReference type="Gene3D" id="3.30.310.50">
    <property type="entry name" value="Alpha-D-phosphohexomutase, C-terminal domain"/>
    <property type="match status" value="1"/>
</dbReference>
<evidence type="ECO:0000256" key="4">
    <source>
        <dbReference type="ARBA" id="ARBA00022842"/>
    </source>
</evidence>
<evidence type="ECO:0000313" key="15">
    <source>
        <dbReference type="EMBL" id="AWT60639.1"/>
    </source>
</evidence>
<dbReference type="FunFam" id="3.40.120.10:FF:000001">
    <property type="entry name" value="Phosphoglucosamine mutase"/>
    <property type="match status" value="1"/>
</dbReference>
<dbReference type="InterPro" id="IPR006352">
    <property type="entry name" value="GlmM_bact"/>
</dbReference>
<feature type="domain" description="Alpha-D-phosphohexomutase C-terminal" evidence="11">
    <location>
        <begin position="376"/>
        <end position="432"/>
    </location>
</feature>
<dbReference type="GO" id="GO:0005975">
    <property type="term" value="P:carbohydrate metabolic process"/>
    <property type="evidence" value="ECO:0007669"/>
    <property type="project" value="InterPro"/>
</dbReference>
<comment type="catalytic activity">
    <reaction evidence="8 10">
        <text>alpha-D-glucosamine 1-phosphate = D-glucosamine 6-phosphate</text>
        <dbReference type="Rhea" id="RHEA:23424"/>
        <dbReference type="ChEBI" id="CHEBI:58516"/>
        <dbReference type="ChEBI" id="CHEBI:58725"/>
        <dbReference type="EC" id="5.4.2.10"/>
    </reaction>
</comment>
<feature type="modified residue" description="Phosphoserine" evidence="8">
    <location>
        <position position="104"/>
    </location>
</feature>
<evidence type="ECO:0000256" key="7">
    <source>
        <dbReference type="ARBA" id="ARBA00068193"/>
    </source>
</evidence>
<dbReference type="PANTHER" id="PTHR42946">
    <property type="entry name" value="PHOSPHOHEXOSE MUTASE"/>
    <property type="match status" value="1"/>
</dbReference>
<dbReference type="EMBL" id="CP029803">
    <property type="protein sequence ID" value="AWT60639.1"/>
    <property type="molecule type" value="Genomic_DNA"/>
</dbReference>
<dbReference type="Gene3D" id="3.40.120.10">
    <property type="entry name" value="Alpha-D-Glucose-1,6-Bisphosphate, subunit A, domain 3"/>
    <property type="match status" value="3"/>
</dbReference>
<sequence>MSRIYFGTDGIRGEFGGRLVNPAFFERLGVALRKYLREKATNRKRMIVVGRDSRKSGLELESGFIRGVSDSGIKIAKMGVVPTPAVSMYMRKKQADLGVVVTASHNPYTDNGIKFFSSGGYKIEDEVEERIEELIAVETKDDVSRGEPLIEEVNWLNEYREYAESLLPLNCLRGWKIVVDTAHGATVNSTPNVLRSYGAMVVTIGDAPNGENINAGVGSEYPEVLGERVRLEGANLGIAHDGDGDRVVFCDESGAVLKGDEILTILAIDALKKNKLPGKTLVTTIVSSLGLDKALEKAGARVERVAVGDRNVTEAMLGGGYTLGGEASGHFVLGDITSTGDGLMAALRIIEVLLENKKPLSQLRCGFELYPQVQCNLSVEEKIPLEEIPELKNCVDKIEDSMAGEGRILIRYSGTEPKIRLLVEATDVRTLNGAMESLKKVVIEHLEIKVS</sequence>
<evidence type="ECO:0000256" key="2">
    <source>
        <dbReference type="ARBA" id="ARBA00022553"/>
    </source>
</evidence>
<dbReference type="PANTHER" id="PTHR42946:SF1">
    <property type="entry name" value="PHOSPHOGLUCOMUTASE (ALPHA-D-GLUCOSE-1,6-BISPHOSPHATE-DEPENDENT)"/>
    <property type="match status" value="1"/>
</dbReference>
<dbReference type="Proteomes" id="UP000247465">
    <property type="component" value="Chromosome"/>
</dbReference>
<dbReference type="GO" id="GO:0000287">
    <property type="term" value="F:magnesium ion binding"/>
    <property type="evidence" value="ECO:0007669"/>
    <property type="project" value="UniProtKB-UniRule"/>
</dbReference>
<evidence type="ECO:0000259" key="14">
    <source>
        <dbReference type="Pfam" id="PF02880"/>
    </source>
</evidence>
<evidence type="ECO:0000256" key="9">
    <source>
        <dbReference type="RuleBase" id="RU004326"/>
    </source>
</evidence>
<keyword evidence="4 8" id="KW-0460">Magnesium</keyword>
<reference evidence="15 16" key="1">
    <citation type="submission" date="2018-06" db="EMBL/GenBank/DDBJ databases">
        <title>Draft Genome Sequence of a Novel Marine Bacterium Related to the Verrucomicrobia.</title>
        <authorList>
            <person name="Vosseberg J."/>
            <person name="Martijn J."/>
            <person name="Ettema T.J.G."/>
        </authorList>
    </citation>
    <scope>NUCLEOTIDE SEQUENCE [LARGE SCALE GENOMIC DNA]</scope>
    <source>
        <strain evidence="15">TARA_B100001123</strain>
    </source>
</reference>
<feature type="binding site" evidence="8">
    <location>
        <position position="245"/>
    </location>
    <ligand>
        <name>Mg(2+)</name>
        <dbReference type="ChEBI" id="CHEBI:18420"/>
    </ligand>
</feature>
<comment type="similarity">
    <text evidence="1 8 9">Belongs to the phosphohexose mutase family.</text>
</comment>
<proteinExistence type="inferred from homology"/>
<dbReference type="InterPro" id="IPR050060">
    <property type="entry name" value="Phosphoglucosamine_mutase"/>
</dbReference>
<evidence type="ECO:0000256" key="8">
    <source>
        <dbReference type="HAMAP-Rule" id="MF_01554"/>
    </source>
</evidence>
<dbReference type="NCBIfam" id="TIGR01455">
    <property type="entry name" value="glmM"/>
    <property type="match status" value="1"/>
</dbReference>
<feature type="domain" description="Alpha-D-phosphohexomutase alpha/beta/alpha" evidence="14">
    <location>
        <begin position="258"/>
        <end position="364"/>
    </location>
</feature>
<evidence type="ECO:0000259" key="13">
    <source>
        <dbReference type="Pfam" id="PF02879"/>
    </source>
</evidence>
<feature type="binding site" evidence="8">
    <location>
        <position position="241"/>
    </location>
    <ligand>
        <name>Mg(2+)</name>
        <dbReference type="ChEBI" id="CHEBI:18420"/>
    </ligand>
</feature>
<dbReference type="AlphaFoldDB" id="A0A2Z4AE75"/>
<dbReference type="InterPro" id="IPR036900">
    <property type="entry name" value="A-D-PHexomutase_C_sf"/>
</dbReference>
<dbReference type="InterPro" id="IPR016055">
    <property type="entry name" value="A-D-PHexomutase_a/b/a-I/II/III"/>
</dbReference>
<protein>
    <recommendedName>
        <fullName evidence="7 8">Phosphoglucosamine mutase</fullName>
        <ecNumber evidence="6 8">5.4.2.10</ecNumber>
    </recommendedName>
</protein>
<dbReference type="GO" id="GO:0004615">
    <property type="term" value="F:phosphomannomutase activity"/>
    <property type="evidence" value="ECO:0007669"/>
    <property type="project" value="TreeGrafter"/>
</dbReference>
<keyword evidence="2 8" id="KW-0597">Phosphoprotein</keyword>
<feature type="binding site" evidence="8">
    <location>
        <position position="243"/>
    </location>
    <ligand>
        <name>Mg(2+)</name>
        <dbReference type="ChEBI" id="CHEBI:18420"/>
    </ligand>
</feature>
<dbReference type="GO" id="GO:0008966">
    <property type="term" value="F:phosphoglucosamine mutase activity"/>
    <property type="evidence" value="ECO:0007669"/>
    <property type="project" value="UniProtKB-UniRule"/>
</dbReference>
<organism evidence="15 16">
    <name type="scientific">Candidatus Moanibacter tarae</name>
    <dbReference type="NCBI Taxonomy" id="2200854"/>
    <lineage>
        <taxon>Bacteria</taxon>
        <taxon>Pseudomonadati</taxon>
        <taxon>Verrucomicrobiota</taxon>
        <taxon>Opitutia</taxon>
        <taxon>Puniceicoccales</taxon>
        <taxon>Puniceicoccales incertae sedis</taxon>
        <taxon>Candidatus Moanibacter</taxon>
    </lineage>
</organism>
<accession>A0A2Z4AE75</accession>
<keyword evidence="5 8" id="KW-0413">Isomerase</keyword>
<dbReference type="SUPFAM" id="SSF55957">
    <property type="entry name" value="Phosphoglucomutase, C-terminal domain"/>
    <property type="match status" value="1"/>
</dbReference>
<feature type="binding site" description="via phosphate group" evidence="8">
    <location>
        <position position="104"/>
    </location>
    <ligand>
        <name>Mg(2+)</name>
        <dbReference type="ChEBI" id="CHEBI:18420"/>
    </ligand>
</feature>
<feature type="domain" description="Alpha-D-phosphohexomutase alpha/beta/alpha" evidence="13">
    <location>
        <begin position="158"/>
        <end position="254"/>
    </location>
</feature>
<evidence type="ECO:0000256" key="10">
    <source>
        <dbReference type="RuleBase" id="RU004327"/>
    </source>
</evidence>
<evidence type="ECO:0000256" key="3">
    <source>
        <dbReference type="ARBA" id="ARBA00022723"/>
    </source>
</evidence>
<keyword evidence="3 8" id="KW-0479">Metal-binding</keyword>
<dbReference type="InterPro" id="IPR005844">
    <property type="entry name" value="A-D-PHexomutase_a/b/a-I"/>
</dbReference>
<dbReference type="KEGG" id="mtar:DF168_01856"/>
<name>A0A2Z4AE75_9BACT</name>
<dbReference type="GO" id="GO:0006048">
    <property type="term" value="P:UDP-N-acetylglucosamine biosynthetic process"/>
    <property type="evidence" value="ECO:0007669"/>
    <property type="project" value="TreeGrafter"/>
</dbReference>
<evidence type="ECO:0000313" key="16">
    <source>
        <dbReference type="Proteomes" id="UP000247465"/>
    </source>
</evidence>
<dbReference type="Pfam" id="PF00408">
    <property type="entry name" value="PGM_PMM_IV"/>
    <property type="match status" value="1"/>
</dbReference>
<comment type="function">
    <text evidence="8 10">Catalyzes the conversion of glucosamine-6-phosphate to glucosamine-1-phosphate.</text>
</comment>
<dbReference type="HAMAP" id="MF_01554_B">
    <property type="entry name" value="GlmM_B"/>
    <property type="match status" value="1"/>
</dbReference>
<dbReference type="InterPro" id="IPR016066">
    <property type="entry name" value="A-D-PHexomutase_CS"/>
</dbReference>
<dbReference type="InterPro" id="IPR005846">
    <property type="entry name" value="A-D-PHexomutase_a/b/a-III"/>
</dbReference>
<dbReference type="Pfam" id="PF02879">
    <property type="entry name" value="PGM_PMM_II"/>
    <property type="match status" value="1"/>
</dbReference>
<dbReference type="InterPro" id="IPR005843">
    <property type="entry name" value="A-D-PHexomutase_C"/>
</dbReference>
<evidence type="ECO:0000259" key="12">
    <source>
        <dbReference type="Pfam" id="PF02878"/>
    </source>
</evidence>
<dbReference type="PROSITE" id="PS00710">
    <property type="entry name" value="PGM_PMM"/>
    <property type="match status" value="1"/>
</dbReference>
<evidence type="ECO:0000256" key="5">
    <source>
        <dbReference type="ARBA" id="ARBA00023235"/>
    </source>
</evidence>
<evidence type="ECO:0000256" key="6">
    <source>
        <dbReference type="ARBA" id="ARBA00066330"/>
    </source>
</evidence>
<comment type="PTM">
    <text evidence="8">Activated by phosphorylation.</text>
</comment>
<gene>
    <name evidence="8 15" type="primary">glmM</name>
    <name evidence="15" type="ORF">DF168_01856</name>
</gene>
<dbReference type="InterPro" id="IPR005845">
    <property type="entry name" value="A-D-PHexomutase_a/b/a-II"/>
</dbReference>
<dbReference type="PRINTS" id="PR00509">
    <property type="entry name" value="PGMPMM"/>
</dbReference>
<feature type="domain" description="Alpha-D-phosphohexomutase alpha/beta/alpha" evidence="12">
    <location>
        <begin position="4"/>
        <end position="139"/>
    </location>
</feature>
<dbReference type="GO" id="GO:0009252">
    <property type="term" value="P:peptidoglycan biosynthetic process"/>
    <property type="evidence" value="ECO:0007669"/>
    <property type="project" value="TreeGrafter"/>
</dbReference>
<dbReference type="Pfam" id="PF02878">
    <property type="entry name" value="PGM_PMM_I"/>
    <property type="match status" value="1"/>
</dbReference>
<evidence type="ECO:0000256" key="1">
    <source>
        <dbReference type="ARBA" id="ARBA00010231"/>
    </source>
</evidence>
<dbReference type="FunFam" id="3.40.120.10:FF:000002">
    <property type="entry name" value="Phosphoglucosamine mutase"/>
    <property type="match status" value="1"/>
</dbReference>
<comment type="cofactor">
    <cofactor evidence="8">
        <name>Mg(2+)</name>
        <dbReference type="ChEBI" id="CHEBI:18420"/>
    </cofactor>
    <text evidence="8">Binds 1 Mg(2+) ion per subunit.</text>
</comment>